<dbReference type="PROSITE" id="PS50082">
    <property type="entry name" value="WD_REPEATS_2"/>
    <property type="match status" value="4"/>
</dbReference>
<evidence type="ECO:0000256" key="2">
    <source>
        <dbReference type="ARBA" id="ARBA00004604"/>
    </source>
</evidence>
<sequence>MELVAGSYEQVLFGFTVHPGPKANGDHEKWTSVADFTHHAHTASLSAVAVNSRFVVTGSKDETIHIYDMKKKVEHGALVHHNGTITCLKFYGNRHLISGAEDGLICVWDAKKWECLKSIKAHKGHVTFLSIHPSGKLALSVGTDKTLRTWNLVEGRSAFIKNIKQNAHIVEWSPSGEKYVVVILNKVDVYQLHTASISGTITNEKRVSSVTFLSDSVLAVAGDEEVVRFFDCESLACLCEFRAHENRVKDMFSFEIPEHRVLVTASSDGFIKMWKLKQEKTVPPSLLCGVNTHARLTCLGVWLDSGTDAKESLPPRAEPSPVSKEQDQSSKKESGAMVQAEAASRPDPQIVPASPAVSTAQDRAGVPLTREAPFHKPGILHLHRRSLQNPAADVCTAPPTLPRVSDFVQVWCGLLPGHNDAEEPRPTVSVQVPLHYFGFGYAALVATGGIVGYVKAGSVPSLAAGLFFGSLAGLGAYQLSQDPRNIWVFLATSGTLAGIMGMRFYHSGKFMPAGLIAGASLLMVVKIGINVLDRPRT</sequence>
<comment type="function">
    <text evidence="13">Required for normal heme biosynthesis.</text>
</comment>
<dbReference type="InterPro" id="IPR005349">
    <property type="entry name" value="TMEM14"/>
</dbReference>
<comment type="similarity">
    <text evidence="3">Belongs to the TMEM14 family.</text>
</comment>
<dbReference type="GO" id="GO:0016301">
    <property type="term" value="F:kinase activity"/>
    <property type="evidence" value="ECO:0007669"/>
    <property type="project" value="UniProtKB-KW"/>
</dbReference>
<dbReference type="PROSITE" id="PS50294">
    <property type="entry name" value="WD_REPEATS_REGION"/>
    <property type="match status" value="2"/>
</dbReference>
<keyword evidence="7" id="KW-0734">Signal transduction inhibitor</keyword>
<keyword evidence="6 21" id="KW-0812">Transmembrane</keyword>
<feature type="repeat" description="WD" evidence="19">
    <location>
        <begin position="38"/>
        <end position="70"/>
    </location>
</feature>
<dbReference type="AlphaFoldDB" id="A0A091DU52"/>
<evidence type="ECO:0000256" key="13">
    <source>
        <dbReference type="ARBA" id="ARBA00037428"/>
    </source>
</evidence>
<evidence type="ECO:0000256" key="11">
    <source>
        <dbReference type="ARBA" id="ARBA00023136"/>
    </source>
</evidence>
<feature type="repeat" description="WD" evidence="19">
    <location>
        <begin position="78"/>
        <end position="118"/>
    </location>
</feature>
<dbReference type="InterPro" id="IPR019775">
    <property type="entry name" value="WD40_repeat_CS"/>
</dbReference>
<dbReference type="EMBL" id="KN122054">
    <property type="protein sequence ID" value="KFO33785.1"/>
    <property type="molecule type" value="Genomic_DNA"/>
</dbReference>
<evidence type="ECO:0000256" key="1">
    <source>
        <dbReference type="ARBA" id="ARBA00004225"/>
    </source>
</evidence>
<keyword evidence="11 21" id="KW-0472">Membrane</keyword>
<feature type="repeat" description="WD" evidence="19">
    <location>
        <begin position="257"/>
        <end position="284"/>
    </location>
</feature>
<dbReference type="SMART" id="SM00320">
    <property type="entry name" value="WD40"/>
    <property type="match status" value="5"/>
</dbReference>
<evidence type="ECO:0000313" key="23">
    <source>
        <dbReference type="Proteomes" id="UP000028990"/>
    </source>
</evidence>
<keyword evidence="22" id="KW-0808">Transferase</keyword>
<dbReference type="PROSITE" id="PS00678">
    <property type="entry name" value="WD_REPEATS_1"/>
    <property type="match status" value="1"/>
</dbReference>
<dbReference type="InterPro" id="IPR036322">
    <property type="entry name" value="WD40_repeat_dom_sf"/>
</dbReference>
<comment type="subunit">
    <text evidence="16">Interacts with PAK1.</text>
</comment>
<dbReference type="GO" id="GO:0009968">
    <property type="term" value="P:negative regulation of signal transduction"/>
    <property type="evidence" value="ECO:0007669"/>
    <property type="project" value="UniProtKB-KW"/>
</dbReference>
<comment type="function">
    <text evidence="15">Negatively regulates the PAK1 kinase. PAK1 is a member of the PAK kinase family, which has been shown to play a positive role in the regulation of signaling pathways involving MAPK8 and RELA. PAK1 exists as an inactive homodimer, which is activated by binding of small GTPases such as CDC42 to an N-terminal regulatory domain. PAK1IP1 also binds to the N-terminus of PAK1, and inhibits the specific activation of PAK1 by CDC42. May be involved in ribosomal large subunit assembly.</text>
</comment>
<evidence type="ECO:0000256" key="21">
    <source>
        <dbReference type="SAM" id="Phobius"/>
    </source>
</evidence>
<dbReference type="Pfam" id="PF03647">
    <property type="entry name" value="Tmemb_14"/>
    <property type="match status" value="1"/>
</dbReference>
<evidence type="ECO:0000313" key="22">
    <source>
        <dbReference type="EMBL" id="KFO33785.1"/>
    </source>
</evidence>
<evidence type="ECO:0000256" key="5">
    <source>
        <dbReference type="ARBA" id="ARBA00022574"/>
    </source>
</evidence>
<dbReference type="FunFam" id="2.130.10.10:FF:000424">
    <property type="entry name" value="p21-activated protein kinase-interacting protein 1-like"/>
    <property type="match status" value="1"/>
</dbReference>
<feature type="transmembrane region" description="Helical" evidence="21">
    <location>
        <begin position="512"/>
        <end position="532"/>
    </location>
</feature>
<dbReference type="eggNOG" id="KOG0294">
    <property type="taxonomic scope" value="Eukaryota"/>
</dbReference>
<dbReference type="Pfam" id="PF00400">
    <property type="entry name" value="WD40"/>
    <property type="match status" value="4"/>
</dbReference>
<evidence type="ECO:0000256" key="15">
    <source>
        <dbReference type="ARBA" id="ARBA00045213"/>
    </source>
</evidence>
<evidence type="ECO:0000256" key="19">
    <source>
        <dbReference type="PROSITE-ProRule" id="PRU00221"/>
    </source>
</evidence>
<feature type="transmembrane region" description="Helical" evidence="21">
    <location>
        <begin position="434"/>
        <end position="454"/>
    </location>
</feature>
<keyword evidence="8" id="KW-0677">Repeat</keyword>
<dbReference type="FunFam" id="1.10.10.1740:FF:000002">
    <property type="entry name" value="Transmembrane protein 14C"/>
    <property type="match status" value="1"/>
</dbReference>
<dbReference type="InterPro" id="IPR051959">
    <property type="entry name" value="PAK1-Kinase_Regulator"/>
</dbReference>
<organism evidence="22 23">
    <name type="scientific">Fukomys damarensis</name>
    <name type="common">Damaraland mole rat</name>
    <name type="synonym">Cryptomys damarensis</name>
    <dbReference type="NCBI Taxonomy" id="885580"/>
    <lineage>
        <taxon>Eukaryota</taxon>
        <taxon>Metazoa</taxon>
        <taxon>Chordata</taxon>
        <taxon>Craniata</taxon>
        <taxon>Vertebrata</taxon>
        <taxon>Euteleostomi</taxon>
        <taxon>Mammalia</taxon>
        <taxon>Eutheria</taxon>
        <taxon>Euarchontoglires</taxon>
        <taxon>Glires</taxon>
        <taxon>Rodentia</taxon>
        <taxon>Hystricomorpha</taxon>
        <taxon>Bathyergidae</taxon>
        <taxon>Fukomys</taxon>
    </lineage>
</organism>
<dbReference type="InterPro" id="IPR001680">
    <property type="entry name" value="WD40_rpt"/>
</dbReference>
<evidence type="ECO:0000256" key="8">
    <source>
        <dbReference type="ARBA" id="ARBA00022737"/>
    </source>
</evidence>
<dbReference type="PANTHER" id="PTHR44675">
    <property type="entry name" value="PAK1 INTERACTING PROTEIN 1"/>
    <property type="match status" value="1"/>
</dbReference>
<reference evidence="22 23" key="1">
    <citation type="submission" date="2013-11" db="EMBL/GenBank/DDBJ databases">
        <title>The Damaraland mole rat (Fukomys damarensis) genome and evolution of African mole rats.</title>
        <authorList>
            <person name="Gladyshev V.N."/>
            <person name="Fang X."/>
        </authorList>
    </citation>
    <scope>NUCLEOTIDE SEQUENCE [LARGE SCALE GENOMIC DNA]</scope>
    <source>
        <tissue evidence="22">Liver</tissue>
    </source>
</reference>
<name>A0A091DU52_FUKDA</name>
<dbReference type="Gene3D" id="1.10.10.1740">
    <property type="entry name" value="Transmembrane protein 14-like"/>
    <property type="match status" value="1"/>
</dbReference>
<feature type="region of interest" description="Disordered" evidence="20">
    <location>
        <begin position="309"/>
        <end position="362"/>
    </location>
</feature>
<feature type="compositionally biased region" description="Basic and acidic residues" evidence="20">
    <location>
        <begin position="324"/>
        <end position="334"/>
    </location>
</feature>
<evidence type="ECO:0000256" key="18">
    <source>
        <dbReference type="ARBA" id="ARBA00082899"/>
    </source>
</evidence>
<dbReference type="Gene3D" id="2.130.10.10">
    <property type="entry name" value="YVTN repeat-like/Quinoprotein amine dehydrogenase"/>
    <property type="match status" value="2"/>
</dbReference>
<keyword evidence="12" id="KW-0539">Nucleus</keyword>
<evidence type="ECO:0000256" key="3">
    <source>
        <dbReference type="ARBA" id="ARBA00007590"/>
    </source>
</evidence>
<evidence type="ECO:0000256" key="20">
    <source>
        <dbReference type="SAM" id="MobiDB-lite"/>
    </source>
</evidence>
<dbReference type="GO" id="GO:0006783">
    <property type="term" value="P:heme biosynthetic process"/>
    <property type="evidence" value="ECO:0007669"/>
    <property type="project" value="UniProtKB-KW"/>
</dbReference>
<comment type="subcellular location">
    <subcellularLocation>
        <location evidence="1">Mitochondrion membrane</location>
        <topology evidence="1">Multi-pass membrane protein</topology>
    </subcellularLocation>
    <subcellularLocation>
        <location evidence="2">Nucleus</location>
        <location evidence="2">Nucleolus</location>
    </subcellularLocation>
</comment>
<keyword evidence="22" id="KW-0418">Kinase</keyword>
<keyword evidence="9 21" id="KW-1133">Transmembrane helix</keyword>
<feature type="repeat" description="WD" evidence="19">
    <location>
        <begin position="119"/>
        <end position="160"/>
    </location>
</feature>
<keyword evidence="10" id="KW-0350">Heme biosynthesis</keyword>
<evidence type="ECO:0000256" key="9">
    <source>
        <dbReference type="ARBA" id="ARBA00022989"/>
    </source>
</evidence>
<protein>
    <recommendedName>
        <fullName evidence="14">Transmembrane protein 14C</fullName>
    </recommendedName>
    <alternativeName>
        <fullName evidence="18">PAK1-interacting protein 1</fullName>
    </alternativeName>
    <alternativeName>
        <fullName evidence="17">p21-activated protein kinase-interacting protein 1</fullName>
    </alternativeName>
</protein>
<dbReference type="CDD" id="cd00200">
    <property type="entry name" value="WD40"/>
    <property type="match status" value="1"/>
</dbReference>
<dbReference type="GO" id="GO:0031966">
    <property type="term" value="C:mitochondrial membrane"/>
    <property type="evidence" value="ECO:0007669"/>
    <property type="project" value="UniProtKB-SubCell"/>
</dbReference>
<evidence type="ECO:0000256" key="4">
    <source>
        <dbReference type="ARBA" id="ARBA00022517"/>
    </source>
</evidence>
<feature type="transmembrane region" description="Helical" evidence="21">
    <location>
        <begin position="461"/>
        <end position="480"/>
    </location>
</feature>
<dbReference type="PANTHER" id="PTHR44675:SF1">
    <property type="entry name" value="P21-ACTIVATED PROTEIN KINASE-INTERACTING PROTEIN 1"/>
    <property type="match status" value="1"/>
</dbReference>
<dbReference type="GO" id="GO:0042254">
    <property type="term" value="P:ribosome biogenesis"/>
    <property type="evidence" value="ECO:0007669"/>
    <property type="project" value="UniProtKB-KW"/>
</dbReference>
<evidence type="ECO:0000256" key="14">
    <source>
        <dbReference type="ARBA" id="ARBA00039421"/>
    </source>
</evidence>
<keyword evidence="23" id="KW-1185">Reference proteome</keyword>
<evidence type="ECO:0000256" key="7">
    <source>
        <dbReference type="ARBA" id="ARBA00022700"/>
    </source>
</evidence>
<dbReference type="GO" id="GO:0005730">
    <property type="term" value="C:nucleolus"/>
    <property type="evidence" value="ECO:0007669"/>
    <property type="project" value="UniProtKB-SubCell"/>
</dbReference>
<dbReference type="InterPro" id="IPR015943">
    <property type="entry name" value="WD40/YVTN_repeat-like_dom_sf"/>
</dbReference>
<evidence type="ECO:0000256" key="12">
    <source>
        <dbReference type="ARBA" id="ARBA00023242"/>
    </source>
</evidence>
<evidence type="ECO:0000256" key="16">
    <source>
        <dbReference type="ARBA" id="ARBA00063532"/>
    </source>
</evidence>
<dbReference type="Proteomes" id="UP000028990">
    <property type="component" value="Unassembled WGS sequence"/>
</dbReference>
<evidence type="ECO:0000256" key="10">
    <source>
        <dbReference type="ARBA" id="ARBA00023133"/>
    </source>
</evidence>
<evidence type="ECO:0000256" key="17">
    <source>
        <dbReference type="ARBA" id="ARBA00074254"/>
    </source>
</evidence>
<keyword evidence="5 19" id="KW-0853">WD repeat</keyword>
<evidence type="ECO:0000256" key="6">
    <source>
        <dbReference type="ARBA" id="ARBA00022692"/>
    </source>
</evidence>
<proteinExistence type="inferred from homology"/>
<dbReference type="InterPro" id="IPR044890">
    <property type="entry name" value="TMEM14_sf"/>
</dbReference>
<accession>A0A091DU52</accession>
<keyword evidence="4" id="KW-0690">Ribosome biogenesis</keyword>
<gene>
    <name evidence="22" type="ORF">H920_04779</name>
</gene>
<dbReference type="SUPFAM" id="SSF50978">
    <property type="entry name" value="WD40 repeat-like"/>
    <property type="match status" value="1"/>
</dbReference>